<comment type="caution">
    <text evidence="1">The sequence shown here is derived from an EMBL/GenBank/DDBJ whole genome shotgun (WGS) entry which is preliminary data.</text>
</comment>
<evidence type="ECO:0000313" key="1">
    <source>
        <dbReference type="EMBL" id="MCP2364282.1"/>
    </source>
</evidence>
<proteinExistence type="predicted"/>
<reference evidence="1" key="1">
    <citation type="submission" date="2022-06" db="EMBL/GenBank/DDBJ databases">
        <title>Sequencing the genomes of 1000 actinobacteria strains.</title>
        <authorList>
            <person name="Klenk H.-P."/>
        </authorList>
    </citation>
    <scope>NUCLEOTIDE SEQUENCE</scope>
    <source>
        <strain evidence="1">DSM 46694</strain>
    </source>
</reference>
<keyword evidence="2" id="KW-1185">Reference proteome</keyword>
<evidence type="ECO:0000313" key="2">
    <source>
        <dbReference type="Proteomes" id="UP001139648"/>
    </source>
</evidence>
<accession>A0A9X2K824</accession>
<dbReference type="EMBL" id="JAMZEB010000002">
    <property type="protein sequence ID" value="MCP2364282.1"/>
    <property type="molecule type" value="Genomic_DNA"/>
</dbReference>
<dbReference type="AlphaFoldDB" id="A0A9X2K824"/>
<sequence>MAITRACYCTREDVQRALDVKETARSARQIDRAIESASDAIDGGATGANRGAGILKRRFFPEMETRTFDWPNPQGARSWRLWLDQHELAAATAVVAGGIVIPPGDYFLRPDDGPPYNRLEIALDSSAAFSSGATHQRAIAITGTWCGCDIATATAGALAEALDSSETAVDVTDSSLIGVGDLVAVGAERMLVTSKSMLDTGVDIHAGDALTAAASDVSITLSTATGAPTVDEVILIDSERMLVVDVAGSVLTVKRAWDGSVLAAHAAGSSIYAPRTLNVVRGAYGTTAATHDTAAAVERHLVPGLVRDYSLGLALVQLLGEQAGYARTAGTGDNQREVTGRGLAQLRKDCITAYGRKARIRGV</sequence>
<dbReference type="RefSeq" id="WP_253756590.1">
    <property type="nucleotide sequence ID" value="NZ_BAABKA010000012.1"/>
</dbReference>
<dbReference type="Proteomes" id="UP001139648">
    <property type="component" value="Unassembled WGS sequence"/>
</dbReference>
<gene>
    <name evidence="1" type="ORF">HD597_011302</name>
</gene>
<name>A0A9X2K824_9ACTN</name>
<organism evidence="1 2">
    <name type="scientific">Nonomuraea thailandensis</name>
    <dbReference type="NCBI Taxonomy" id="1188745"/>
    <lineage>
        <taxon>Bacteria</taxon>
        <taxon>Bacillati</taxon>
        <taxon>Actinomycetota</taxon>
        <taxon>Actinomycetes</taxon>
        <taxon>Streptosporangiales</taxon>
        <taxon>Streptosporangiaceae</taxon>
        <taxon>Nonomuraea</taxon>
    </lineage>
</organism>
<protein>
    <submittedName>
        <fullName evidence="1">Uncharacterized protein</fullName>
    </submittedName>
</protein>